<feature type="region of interest" description="Disordered" evidence="1">
    <location>
        <begin position="32"/>
        <end position="58"/>
    </location>
</feature>
<feature type="compositionally biased region" description="Basic and acidic residues" evidence="1">
    <location>
        <begin position="457"/>
        <end position="466"/>
    </location>
</feature>
<feature type="compositionally biased region" description="Basic and acidic residues" evidence="1">
    <location>
        <begin position="315"/>
        <end position="328"/>
    </location>
</feature>
<feature type="compositionally biased region" description="Polar residues" evidence="1">
    <location>
        <begin position="197"/>
        <end position="207"/>
    </location>
</feature>
<keyword evidence="3" id="KW-1185">Reference proteome</keyword>
<dbReference type="Proteomes" id="UP000275078">
    <property type="component" value="Unassembled WGS sequence"/>
</dbReference>
<name>A0A3N4ITF3_ASCIM</name>
<reference evidence="2 3" key="1">
    <citation type="journal article" date="2018" name="Nat. Ecol. Evol.">
        <title>Pezizomycetes genomes reveal the molecular basis of ectomycorrhizal truffle lifestyle.</title>
        <authorList>
            <person name="Murat C."/>
            <person name="Payen T."/>
            <person name="Noel B."/>
            <person name="Kuo A."/>
            <person name="Morin E."/>
            <person name="Chen J."/>
            <person name="Kohler A."/>
            <person name="Krizsan K."/>
            <person name="Balestrini R."/>
            <person name="Da Silva C."/>
            <person name="Montanini B."/>
            <person name="Hainaut M."/>
            <person name="Levati E."/>
            <person name="Barry K.W."/>
            <person name="Belfiori B."/>
            <person name="Cichocki N."/>
            <person name="Clum A."/>
            <person name="Dockter R.B."/>
            <person name="Fauchery L."/>
            <person name="Guy J."/>
            <person name="Iotti M."/>
            <person name="Le Tacon F."/>
            <person name="Lindquist E.A."/>
            <person name="Lipzen A."/>
            <person name="Malagnac F."/>
            <person name="Mello A."/>
            <person name="Molinier V."/>
            <person name="Miyauchi S."/>
            <person name="Poulain J."/>
            <person name="Riccioni C."/>
            <person name="Rubini A."/>
            <person name="Sitrit Y."/>
            <person name="Splivallo R."/>
            <person name="Traeger S."/>
            <person name="Wang M."/>
            <person name="Zifcakova L."/>
            <person name="Wipf D."/>
            <person name="Zambonelli A."/>
            <person name="Paolocci F."/>
            <person name="Nowrousian M."/>
            <person name="Ottonello S."/>
            <person name="Baldrian P."/>
            <person name="Spatafora J.W."/>
            <person name="Henrissat B."/>
            <person name="Nagy L.G."/>
            <person name="Aury J.M."/>
            <person name="Wincker P."/>
            <person name="Grigoriev I.V."/>
            <person name="Bonfante P."/>
            <person name="Martin F.M."/>
        </authorList>
    </citation>
    <scope>NUCLEOTIDE SEQUENCE [LARGE SCALE GENOMIC DNA]</scope>
    <source>
        <strain evidence="2 3">RN42</strain>
    </source>
</reference>
<evidence type="ECO:0000313" key="3">
    <source>
        <dbReference type="Proteomes" id="UP000275078"/>
    </source>
</evidence>
<feature type="compositionally biased region" description="Low complexity" evidence="1">
    <location>
        <begin position="472"/>
        <end position="486"/>
    </location>
</feature>
<feature type="compositionally biased region" description="Polar residues" evidence="1">
    <location>
        <begin position="403"/>
        <end position="413"/>
    </location>
</feature>
<feature type="region of interest" description="Disordered" evidence="1">
    <location>
        <begin position="523"/>
        <end position="548"/>
    </location>
</feature>
<evidence type="ECO:0000313" key="2">
    <source>
        <dbReference type="EMBL" id="RPA88008.1"/>
    </source>
</evidence>
<dbReference type="EMBL" id="ML119645">
    <property type="protein sequence ID" value="RPA88008.1"/>
    <property type="molecule type" value="Genomic_DNA"/>
</dbReference>
<accession>A0A3N4ITF3</accession>
<feature type="region of interest" description="Disordered" evidence="1">
    <location>
        <begin position="631"/>
        <end position="718"/>
    </location>
</feature>
<feature type="compositionally biased region" description="Basic and acidic residues" evidence="1">
    <location>
        <begin position="416"/>
        <end position="433"/>
    </location>
</feature>
<feature type="region of interest" description="Disordered" evidence="1">
    <location>
        <begin position="385"/>
        <end position="496"/>
    </location>
</feature>
<proteinExistence type="predicted"/>
<protein>
    <submittedName>
        <fullName evidence="2">Uncharacterized protein</fullName>
    </submittedName>
</protein>
<feature type="compositionally biased region" description="Low complexity" evidence="1">
    <location>
        <begin position="208"/>
        <end position="222"/>
    </location>
</feature>
<feature type="region of interest" description="Disordered" evidence="1">
    <location>
        <begin position="157"/>
        <end position="366"/>
    </location>
</feature>
<feature type="compositionally biased region" description="Acidic residues" evidence="1">
    <location>
        <begin position="351"/>
        <end position="366"/>
    </location>
</feature>
<organism evidence="2 3">
    <name type="scientific">Ascobolus immersus RN42</name>
    <dbReference type="NCBI Taxonomy" id="1160509"/>
    <lineage>
        <taxon>Eukaryota</taxon>
        <taxon>Fungi</taxon>
        <taxon>Dikarya</taxon>
        <taxon>Ascomycota</taxon>
        <taxon>Pezizomycotina</taxon>
        <taxon>Pezizomycetes</taxon>
        <taxon>Pezizales</taxon>
        <taxon>Ascobolaceae</taxon>
        <taxon>Ascobolus</taxon>
    </lineage>
</organism>
<sequence length="718" mass="77472">MAEPQLYRTGNSLVIVLPLASLDPNFTAAIPALDGSSSPSPPSSCESTPPVPEETNNTAQVEHLQPFTLRLNSQAYHFSGTKHARKRSIKKRLGRLFGCDAGFVDEGVLIEGTGGPDGVEDLLLDISLDDLNRTSASTTNGTQHGENGLVDLLRDSEDDVQSEVEPLLPVSVSPPTTPERKSSLKIPGSFTPAPSSPAKTETPSSPQSFHSLDSSSGLSSPSIQNGVKLHHPKALPSPSQLLQDGSDDFEKQYNATSAPSLLASSKSTRHPIAISDSFLEPRGLDTMDDGEESEAGWLKSDPLVLELKQKGQKKNTKEATMDIEKVGELGDEATTEGSAASDEAYMTVQEEALESPDEIDSEEEALSLSDEEALFIVGKVPMVSRGFGKNGLNPSPKKKQKFETPNLQANVMWNSDEAKPRSDPNDPRNEIRVTGRILDSGPNLNSLVFFNKNPDPNADHVEETVKGSRPGSIDSRSSDGQSSKSSGIKREIKRQERLATMDTTLATTDRFVVNNRDHKSKYFTDNARYRKGKGKPFQLPPKPPRPRQVSVYDQRKNEVEHKNRVLAVQNAINTYLPLKRDSSGQQLGLPNADVRPLKGILKKQFGSEMIGHARGRPSPLAMGEKAIAGGHADERRGQNGQSASAPKRTQPPDPQNGPHAVTQPFSFGLPTSKASPPASVPIASMPLTGVIRKPSVAASGEEKKKKGFGNQGMLIDLL</sequence>
<feature type="compositionally biased region" description="Polar residues" evidence="1">
    <location>
        <begin position="253"/>
        <end position="266"/>
    </location>
</feature>
<evidence type="ECO:0000256" key="1">
    <source>
        <dbReference type="SAM" id="MobiDB-lite"/>
    </source>
</evidence>
<dbReference type="AlphaFoldDB" id="A0A3N4ITF3"/>
<feature type="compositionally biased region" description="Low complexity" evidence="1">
    <location>
        <begin position="163"/>
        <end position="174"/>
    </location>
</feature>
<gene>
    <name evidence="2" type="ORF">BJ508DRAFT_300385</name>
</gene>